<dbReference type="GO" id="GO:0090307">
    <property type="term" value="P:mitotic spindle assembly"/>
    <property type="evidence" value="ECO:0007669"/>
    <property type="project" value="TreeGrafter"/>
</dbReference>
<accession>A0A0N5D569</accession>
<organism evidence="4">
    <name type="scientific">Thelazia callipaeda</name>
    <name type="common">Oriental eyeworm</name>
    <name type="synonym">Parasitic nematode</name>
    <dbReference type="NCBI Taxonomy" id="103827"/>
    <lineage>
        <taxon>Eukaryota</taxon>
        <taxon>Metazoa</taxon>
        <taxon>Ecdysozoa</taxon>
        <taxon>Nematoda</taxon>
        <taxon>Chromadorea</taxon>
        <taxon>Rhabditida</taxon>
        <taxon>Spirurina</taxon>
        <taxon>Spiruromorpha</taxon>
        <taxon>Thelazioidea</taxon>
        <taxon>Thelaziidae</taxon>
        <taxon>Thelazia</taxon>
    </lineage>
</organism>
<dbReference type="GO" id="GO:0090222">
    <property type="term" value="P:centrosome-templated microtubule nucleation"/>
    <property type="evidence" value="ECO:0007669"/>
    <property type="project" value="InterPro"/>
</dbReference>
<sequence length="406" mass="45622">MALKIQCFFQNRSRDVQAWNGKHYITAVLTPYRAAHLSSFICFTGFKEQCSLKYSSIENQGKFLSCDHSFVYFGFVDVNCRVNRSVKLRNISSKSLNLKLQLHSTSKGYELLEKGIIILKPEEAHVVHIVFQPPFGACFQNVLRIKVLNAEHINYSIPLVGSGGIASLRVMAQSGLTMLRDGSFVLTAQGVTNISFCIENKGLRDSFARIVVMDKQTKTPVDGHSVIPSDCVSILHRTKQKFTVEVPCFVNSEANGKPNQSSPTTSLLLPSSAVAQQYYVQVLWGEEAQRRRLKKFENEICANFTFNGLTFTKCKFMNEQKCKYTASENTSCGFYDRDAFELGLRITLISVVDNRLSLMSRNTQLLQSRTPVESIVLEPNATMSVAYHNRSVVEDISTIFTASHIM</sequence>
<dbReference type="OrthoDB" id="5860704at2759"/>
<dbReference type="GO" id="GO:0071539">
    <property type="term" value="P:protein localization to centrosome"/>
    <property type="evidence" value="ECO:0007669"/>
    <property type="project" value="InterPro"/>
</dbReference>
<dbReference type="GO" id="GO:0019901">
    <property type="term" value="F:protein kinase binding"/>
    <property type="evidence" value="ECO:0007669"/>
    <property type="project" value="TreeGrafter"/>
</dbReference>
<dbReference type="GO" id="GO:0051298">
    <property type="term" value="P:centrosome duplication"/>
    <property type="evidence" value="ECO:0007669"/>
    <property type="project" value="InterPro"/>
</dbReference>
<dbReference type="Proteomes" id="UP000276776">
    <property type="component" value="Unassembled WGS sequence"/>
</dbReference>
<dbReference type="EMBL" id="UYYF01004588">
    <property type="protein sequence ID" value="VDN05657.1"/>
    <property type="molecule type" value="Genomic_DNA"/>
</dbReference>
<dbReference type="Pfam" id="PF22073">
    <property type="entry name" value="Cep192_D4"/>
    <property type="match status" value="1"/>
</dbReference>
<dbReference type="PANTHER" id="PTHR16029">
    <property type="entry name" value="CENTROSOMAL PROTEIN OF 192 KDA"/>
    <property type="match status" value="1"/>
</dbReference>
<keyword evidence="3" id="KW-1185">Reference proteome</keyword>
<dbReference type="GO" id="GO:0005737">
    <property type="term" value="C:cytoplasm"/>
    <property type="evidence" value="ECO:0007669"/>
    <property type="project" value="TreeGrafter"/>
</dbReference>
<dbReference type="InterPro" id="IPR054090">
    <property type="entry name" value="Cep192_Spd-2-like_dom"/>
</dbReference>
<proteinExistence type="predicted"/>
<dbReference type="InterPro" id="IPR013783">
    <property type="entry name" value="Ig-like_fold"/>
</dbReference>
<dbReference type="GO" id="GO:0000242">
    <property type="term" value="C:pericentriolar material"/>
    <property type="evidence" value="ECO:0007669"/>
    <property type="project" value="TreeGrafter"/>
</dbReference>
<name>A0A0N5D569_THECL</name>
<evidence type="ECO:0000259" key="1">
    <source>
        <dbReference type="Pfam" id="PF22073"/>
    </source>
</evidence>
<dbReference type="GO" id="GO:0005814">
    <property type="term" value="C:centriole"/>
    <property type="evidence" value="ECO:0007669"/>
    <property type="project" value="TreeGrafter"/>
</dbReference>
<dbReference type="WBParaSite" id="TCLT_0000814201-mRNA-1">
    <property type="protein sequence ID" value="TCLT_0000814201-mRNA-1"/>
    <property type="gene ID" value="TCLT_0000814201"/>
</dbReference>
<evidence type="ECO:0000313" key="2">
    <source>
        <dbReference type="EMBL" id="VDN05657.1"/>
    </source>
</evidence>
<feature type="domain" description="Cep192/Spd-2-like" evidence="1">
    <location>
        <begin position="63"/>
        <end position="164"/>
    </location>
</feature>
<dbReference type="InterPro" id="IPR039103">
    <property type="entry name" value="Spd-2/CEP192"/>
</dbReference>
<dbReference type="STRING" id="103827.A0A0N5D569"/>
<reference evidence="4" key="1">
    <citation type="submission" date="2017-02" db="UniProtKB">
        <authorList>
            <consortium name="WormBaseParasite"/>
        </authorList>
    </citation>
    <scope>IDENTIFICATION</scope>
</reference>
<evidence type="ECO:0000313" key="3">
    <source>
        <dbReference type="Proteomes" id="UP000276776"/>
    </source>
</evidence>
<evidence type="ECO:0000313" key="4">
    <source>
        <dbReference type="WBParaSite" id="TCLT_0000814201-mRNA-1"/>
    </source>
</evidence>
<gene>
    <name evidence="2" type="ORF">TCLT_LOCUS8131</name>
</gene>
<reference evidence="2 3" key="2">
    <citation type="submission" date="2018-11" db="EMBL/GenBank/DDBJ databases">
        <authorList>
            <consortium name="Pathogen Informatics"/>
        </authorList>
    </citation>
    <scope>NUCLEOTIDE SEQUENCE [LARGE SCALE GENOMIC DNA]</scope>
</reference>
<dbReference type="PANTHER" id="PTHR16029:SF11">
    <property type="entry name" value="CENTROSOMAL PROTEIN OF 192 KDA"/>
    <property type="match status" value="1"/>
</dbReference>
<dbReference type="AlphaFoldDB" id="A0A0N5D569"/>
<protein>
    <submittedName>
        <fullName evidence="4">ASH domain-containing protein</fullName>
    </submittedName>
</protein>
<dbReference type="Gene3D" id="2.60.40.10">
    <property type="entry name" value="Immunoglobulins"/>
    <property type="match status" value="1"/>
</dbReference>